<organism evidence="2 3">
    <name type="scientific">Streptococcus oralis</name>
    <dbReference type="NCBI Taxonomy" id="1303"/>
    <lineage>
        <taxon>Bacteria</taxon>
        <taxon>Bacillati</taxon>
        <taxon>Bacillota</taxon>
        <taxon>Bacilli</taxon>
        <taxon>Lactobacillales</taxon>
        <taxon>Streptococcaceae</taxon>
        <taxon>Streptococcus</taxon>
    </lineage>
</organism>
<proteinExistence type="predicted"/>
<comment type="caution">
    <text evidence="2">The sequence shown here is derived from an EMBL/GenBank/DDBJ whole genome shotgun (WGS) entry which is preliminary data.</text>
</comment>
<evidence type="ECO:0000313" key="3">
    <source>
        <dbReference type="Proteomes" id="UP000070353"/>
    </source>
</evidence>
<reference evidence="2 3" key="1">
    <citation type="submission" date="2016-01" db="EMBL/GenBank/DDBJ databases">
        <title>Highly variable Streptococcus oralis are common among viridans streptococci isolated from primates.</title>
        <authorList>
            <person name="Denapaite D."/>
            <person name="Rieger M."/>
            <person name="Koendgen S."/>
            <person name="Brueckner R."/>
            <person name="Ochigava I."/>
            <person name="Kappeler P."/>
            <person name="Maetz-Rensing K."/>
            <person name="Leendertz F."/>
            <person name="Hakenbeck R."/>
        </authorList>
    </citation>
    <scope>NUCLEOTIDE SEQUENCE [LARGE SCALE GENOMIC DNA]</scope>
    <source>
        <strain evidence="2 3">DD24</strain>
    </source>
</reference>
<sequence length="38" mass="4467">MNSFEEIGILAETKQNPHHHQMPTEKEDEFPTSQIEGW</sequence>
<dbReference type="EMBL" id="LQZB01000020">
    <property type="protein sequence ID" value="KXU06263.1"/>
    <property type="molecule type" value="Genomic_DNA"/>
</dbReference>
<accession>A0A139QV99</accession>
<dbReference type="Proteomes" id="UP000070353">
    <property type="component" value="Unassembled WGS sequence"/>
</dbReference>
<protein>
    <submittedName>
        <fullName evidence="2">Uncharacterized protein</fullName>
    </submittedName>
</protein>
<feature type="region of interest" description="Disordered" evidence="1">
    <location>
        <begin position="1"/>
        <end position="38"/>
    </location>
</feature>
<dbReference type="AlphaFoldDB" id="A0A139QV99"/>
<name>A0A139QV99_STROR</name>
<evidence type="ECO:0000256" key="1">
    <source>
        <dbReference type="SAM" id="MobiDB-lite"/>
    </source>
</evidence>
<gene>
    <name evidence="2" type="ORF">SORDD24_00186</name>
</gene>
<evidence type="ECO:0000313" key="2">
    <source>
        <dbReference type="EMBL" id="KXU06263.1"/>
    </source>
</evidence>
<dbReference type="PATRIC" id="fig|1303.84.peg.198"/>